<dbReference type="AlphaFoldDB" id="W3WXY3"/>
<name>W3WXY3_PESFW</name>
<dbReference type="InParanoid" id="W3WXY3"/>
<sequence>MAIPQGRTIKTLKGQFVPNKELSDSQDEIMALQGVPYALRQIQKIAKIKLGFSMDRYYPEKAPVDNQELYQMSMTSEISGLGIMSTAPLRALGVKTKNTETHVLDGVEFTKDEPVVGSLTIRMRLCTVADLARERAELGDFLAADWLARTDLGPDDHVVRWSVRTNGKSGKDAWRSEQVWGILDGRYTGKIQMTNGLGDSASATLVYDYLG</sequence>
<proteinExistence type="predicted"/>
<evidence type="ECO:0000313" key="2">
    <source>
        <dbReference type="Proteomes" id="UP000030651"/>
    </source>
</evidence>
<accession>W3WXY3</accession>
<organism evidence="1 2">
    <name type="scientific">Pestalotiopsis fici (strain W106-1 / CGMCC3.15140)</name>
    <dbReference type="NCBI Taxonomy" id="1229662"/>
    <lineage>
        <taxon>Eukaryota</taxon>
        <taxon>Fungi</taxon>
        <taxon>Dikarya</taxon>
        <taxon>Ascomycota</taxon>
        <taxon>Pezizomycotina</taxon>
        <taxon>Sordariomycetes</taxon>
        <taxon>Xylariomycetidae</taxon>
        <taxon>Amphisphaeriales</taxon>
        <taxon>Sporocadaceae</taxon>
        <taxon>Pestalotiopsis</taxon>
    </lineage>
</organism>
<reference evidence="2" key="1">
    <citation type="journal article" date="2015" name="BMC Genomics">
        <title>Genomic and transcriptomic analysis of the endophytic fungus Pestalotiopsis fici reveals its lifestyle and high potential for synthesis of natural products.</title>
        <authorList>
            <person name="Wang X."/>
            <person name="Zhang X."/>
            <person name="Liu L."/>
            <person name="Xiang M."/>
            <person name="Wang W."/>
            <person name="Sun X."/>
            <person name="Che Y."/>
            <person name="Guo L."/>
            <person name="Liu G."/>
            <person name="Guo L."/>
            <person name="Wang C."/>
            <person name="Yin W.B."/>
            <person name="Stadler M."/>
            <person name="Zhang X."/>
            <person name="Liu X."/>
        </authorList>
    </citation>
    <scope>NUCLEOTIDE SEQUENCE [LARGE SCALE GENOMIC DNA]</scope>
    <source>
        <strain evidence="2">W106-1 / CGMCC3.15140</strain>
    </source>
</reference>
<dbReference type="PANTHER" id="PTHR38115">
    <property type="entry name" value="LIPOCALIN-LIKE DOMAIN-CONTAINING PROTEIN"/>
    <property type="match status" value="1"/>
</dbReference>
<dbReference type="PANTHER" id="PTHR38115:SF1">
    <property type="entry name" value="LIPOCALIN-LIKE DOMAIN-CONTAINING PROTEIN"/>
    <property type="match status" value="1"/>
</dbReference>
<dbReference type="eggNOG" id="ENOG502TC0P">
    <property type="taxonomic scope" value="Eukaryota"/>
</dbReference>
<dbReference type="GeneID" id="19275082"/>
<dbReference type="HOGENOM" id="CLU_1326404_0_0_1"/>
<dbReference type="KEGG" id="pfy:PFICI_10069"/>
<dbReference type="RefSeq" id="XP_007836841.1">
    <property type="nucleotide sequence ID" value="XM_007838650.1"/>
</dbReference>
<dbReference type="InterPro" id="IPR053037">
    <property type="entry name" value="Pericyclase_pydY-like"/>
</dbReference>
<dbReference type="EMBL" id="KI912115">
    <property type="protein sequence ID" value="ETS78007.1"/>
    <property type="molecule type" value="Genomic_DNA"/>
</dbReference>
<evidence type="ECO:0000313" key="1">
    <source>
        <dbReference type="EMBL" id="ETS78007.1"/>
    </source>
</evidence>
<keyword evidence="2" id="KW-1185">Reference proteome</keyword>
<dbReference type="OMA" id="AKIKIHI"/>
<dbReference type="Proteomes" id="UP000030651">
    <property type="component" value="Unassembled WGS sequence"/>
</dbReference>
<protein>
    <submittedName>
        <fullName evidence="1">Uncharacterized protein</fullName>
    </submittedName>
</protein>
<dbReference type="OrthoDB" id="425354at2759"/>
<gene>
    <name evidence="1" type="ORF">PFICI_10069</name>
</gene>